<evidence type="ECO:0000313" key="3">
    <source>
        <dbReference type="Proteomes" id="UP001623348"/>
    </source>
</evidence>
<evidence type="ECO:0000313" key="2">
    <source>
        <dbReference type="EMBL" id="GAB0183709.1"/>
    </source>
</evidence>
<accession>A0ABC9WDW1</accession>
<sequence length="167" mass="18929">MGPDEMHLRVPRELAGEVAKPFSITFEKPWQTSEVPTDWKRGNITPIFKKGKKEDPGNYRPVSLTSLPGKIMEQILPETTVRHMENKEVIGDSQHGFTKGKSCLTNLVAFYDGVTALVDKGTNIIYLDLCKAFDTVPHNILVSKLERHGFDGWTTRWVRNWLDGCSQ</sequence>
<proteinExistence type="predicted"/>
<keyword evidence="3" id="KW-1185">Reference proteome</keyword>
<organism evidence="2 3">
    <name type="scientific">Grus japonensis</name>
    <name type="common">Japanese crane</name>
    <name type="synonym">Red-crowned crane</name>
    <dbReference type="NCBI Taxonomy" id="30415"/>
    <lineage>
        <taxon>Eukaryota</taxon>
        <taxon>Metazoa</taxon>
        <taxon>Chordata</taxon>
        <taxon>Craniata</taxon>
        <taxon>Vertebrata</taxon>
        <taxon>Euteleostomi</taxon>
        <taxon>Archelosauria</taxon>
        <taxon>Archosauria</taxon>
        <taxon>Dinosauria</taxon>
        <taxon>Saurischia</taxon>
        <taxon>Theropoda</taxon>
        <taxon>Coelurosauria</taxon>
        <taxon>Aves</taxon>
        <taxon>Neognathae</taxon>
        <taxon>Neoaves</taxon>
        <taxon>Gruiformes</taxon>
        <taxon>Gruidae</taxon>
        <taxon>Grus</taxon>
    </lineage>
</organism>
<evidence type="ECO:0000259" key="1">
    <source>
        <dbReference type="Pfam" id="PF00078"/>
    </source>
</evidence>
<gene>
    <name evidence="2" type="ORF">GRJ2_000836200</name>
</gene>
<feature type="domain" description="Reverse transcriptase" evidence="1">
    <location>
        <begin position="52"/>
        <end position="162"/>
    </location>
</feature>
<dbReference type="SUPFAM" id="SSF56672">
    <property type="entry name" value="DNA/RNA polymerases"/>
    <property type="match status" value="1"/>
</dbReference>
<protein>
    <submittedName>
        <fullName evidence="2">Mitochondrial enolase superfamily member 1</fullName>
    </submittedName>
</protein>
<dbReference type="Proteomes" id="UP001623348">
    <property type="component" value="Unassembled WGS sequence"/>
</dbReference>
<dbReference type="AlphaFoldDB" id="A0ABC9WDW1"/>
<name>A0ABC9WDW1_GRUJA</name>
<reference evidence="2 3" key="1">
    <citation type="submission" date="2024-06" db="EMBL/GenBank/DDBJ databases">
        <title>The draft genome of Grus japonensis, version 3.</title>
        <authorList>
            <person name="Nabeshima K."/>
            <person name="Suzuki S."/>
            <person name="Onuma M."/>
        </authorList>
    </citation>
    <scope>NUCLEOTIDE SEQUENCE [LARGE SCALE GENOMIC DNA]</scope>
    <source>
        <strain evidence="2 3">451A</strain>
    </source>
</reference>
<dbReference type="PANTHER" id="PTHR33332">
    <property type="entry name" value="REVERSE TRANSCRIPTASE DOMAIN-CONTAINING PROTEIN"/>
    <property type="match status" value="1"/>
</dbReference>
<dbReference type="InterPro" id="IPR000477">
    <property type="entry name" value="RT_dom"/>
</dbReference>
<dbReference type="Pfam" id="PF00078">
    <property type="entry name" value="RVT_1"/>
    <property type="match status" value="1"/>
</dbReference>
<dbReference type="InterPro" id="IPR043502">
    <property type="entry name" value="DNA/RNA_pol_sf"/>
</dbReference>
<comment type="caution">
    <text evidence="2">The sequence shown here is derived from an EMBL/GenBank/DDBJ whole genome shotgun (WGS) entry which is preliminary data.</text>
</comment>
<dbReference type="EMBL" id="BAAFJT010000002">
    <property type="protein sequence ID" value="GAB0183709.1"/>
    <property type="molecule type" value="Genomic_DNA"/>
</dbReference>